<organism evidence="1 2">
    <name type="scientific">Bradyrhizobium daqingense</name>
    <dbReference type="NCBI Taxonomy" id="993502"/>
    <lineage>
        <taxon>Bacteria</taxon>
        <taxon>Pseudomonadati</taxon>
        <taxon>Pseudomonadota</taxon>
        <taxon>Alphaproteobacteria</taxon>
        <taxon>Hyphomicrobiales</taxon>
        <taxon>Nitrobacteraceae</taxon>
        <taxon>Bradyrhizobium</taxon>
    </lineage>
</organism>
<evidence type="ECO:0000313" key="2">
    <source>
        <dbReference type="Proteomes" id="UP000317176"/>
    </source>
</evidence>
<reference evidence="1 2" key="1">
    <citation type="journal article" date="2015" name="Stand. Genomic Sci.">
        <title>Genomic Encyclopedia of Bacterial and Archaeal Type Strains, Phase III: the genomes of soil and plant-associated and newly described type strains.</title>
        <authorList>
            <person name="Whitman W.B."/>
            <person name="Woyke T."/>
            <person name="Klenk H.P."/>
            <person name="Zhou Y."/>
            <person name="Lilburn T.G."/>
            <person name="Beck B.J."/>
            <person name="De Vos P."/>
            <person name="Vandamme P."/>
            <person name="Eisen J.A."/>
            <person name="Garrity G."/>
            <person name="Hugenholtz P."/>
            <person name="Kyrpides N.C."/>
        </authorList>
    </citation>
    <scope>NUCLEOTIDE SEQUENCE [LARGE SCALE GENOMIC DNA]</scope>
    <source>
        <strain evidence="1 2">CGMCC 1.10947</strain>
    </source>
</reference>
<keyword evidence="2" id="KW-1185">Reference proteome</keyword>
<evidence type="ECO:0000313" key="1">
    <source>
        <dbReference type="EMBL" id="TWI07873.1"/>
    </source>
</evidence>
<comment type="caution">
    <text evidence="1">The sequence shown here is derived from an EMBL/GenBank/DDBJ whole genome shotgun (WGS) entry which is preliminary data.</text>
</comment>
<name>A0A562LJV6_9BRAD</name>
<gene>
    <name evidence="1" type="ORF">IQ17_02230</name>
</gene>
<proteinExistence type="predicted"/>
<accession>A0A562LJV6</accession>
<dbReference type="EMBL" id="VLKL01000004">
    <property type="protein sequence ID" value="TWI07873.1"/>
    <property type="molecule type" value="Genomic_DNA"/>
</dbReference>
<sequence>MQSAEQTTWRVLTPYDPREGISLAVAAKRAGKSETTIRNWCPQHGLGRRVGGGVWVVSQVALAMFLDGDMAALAAYHAGDHSSSEVAQYFERFGLRKSQRRLSQEIREPMR</sequence>
<dbReference type="AlphaFoldDB" id="A0A562LJV6"/>
<protein>
    <submittedName>
        <fullName evidence="1">Uncharacterized protein</fullName>
    </submittedName>
</protein>
<dbReference type="Proteomes" id="UP000317176">
    <property type="component" value="Unassembled WGS sequence"/>
</dbReference>